<dbReference type="Gramene" id="rna10504">
    <property type="protein sequence ID" value="RHN74431.1"/>
    <property type="gene ID" value="gene10504"/>
</dbReference>
<gene>
    <name evidence="1" type="ORF">MtrunA17_Chr2g0310341</name>
</gene>
<protein>
    <submittedName>
        <fullName evidence="1">Uncharacterized protein</fullName>
    </submittedName>
</protein>
<accession>A0A396JCU2</accession>
<organism evidence="1 2">
    <name type="scientific">Medicago truncatula</name>
    <name type="common">Barrel medic</name>
    <name type="synonym">Medicago tribuloides</name>
    <dbReference type="NCBI Taxonomy" id="3880"/>
    <lineage>
        <taxon>Eukaryota</taxon>
        <taxon>Viridiplantae</taxon>
        <taxon>Streptophyta</taxon>
        <taxon>Embryophyta</taxon>
        <taxon>Tracheophyta</taxon>
        <taxon>Spermatophyta</taxon>
        <taxon>Magnoliopsida</taxon>
        <taxon>eudicotyledons</taxon>
        <taxon>Gunneridae</taxon>
        <taxon>Pentapetalae</taxon>
        <taxon>rosids</taxon>
        <taxon>fabids</taxon>
        <taxon>Fabales</taxon>
        <taxon>Fabaceae</taxon>
        <taxon>Papilionoideae</taxon>
        <taxon>50 kb inversion clade</taxon>
        <taxon>NPAAA clade</taxon>
        <taxon>Hologalegina</taxon>
        <taxon>IRL clade</taxon>
        <taxon>Trifolieae</taxon>
        <taxon>Medicago</taxon>
    </lineage>
</organism>
<sequence length="114" mass="13348">MTWFCSVSHPIVNPSATIPNYTADAHPRSVPPYEEVIIKQQWARHPPDPYKIINNIKAKVDNAMGHPDVFRNPEEVLRMMQGIQSEWSMLEQMPAPRRRSRSPRMEHYDFCSFL</sequence>
<dbReference type="AlphaFoldDB" id="A0A396JCU2"/>
<name>A0A396JCU2_MEDTR</name>
<evidence type="ECO:0000313" key="1">
    <source>
        <dbReference type="EMBL" id="RHN74431.1"/>
    </source>
</evidence>
<evidence type="ECO:0000313" key="2">
    <source>
        <dbReference type="Proteomes" id="UP000265566"/>
    </source>
</evidence>
<comment type="caution">
    <text evidence="1">The sequence shown here is derived from an EMBL/GenBank/DDBJ whole genome shotgun (WGS) entry which is preliminary data.</text>
</comment>
<reference evidence="2" key="1">
    <citation type="journal article" date="2018" name="Nat. Plants">
        <title>Whole-genome landscape of Medicago truncatula symbiotic genes.</title>
        <authorList>
            <person name="Pecrix Y."/>
            <person name="Staton S.E."/>
            <person name="Sallet E."/>
            <person name="Lelandais-Briere C."/>
            <person name="Moreau S."/>
            <person name="Carrere S."/>
            <person name="Blein T."/>
            <person name="Jardinaud M.F."/>
            <person name="Latrasse D."/>
            <person name="Zouine M."/>
            <person name="Zahm M."/>
            <person name="Kreplak J."/>
            <person name="Mayjonade B."/>
            <person name="Satge C."/>
            <person name="Perez M."/>
            <person name="Cauet S."/>
            <person name="Marande W."/>
            <person name="Chantry-Darmon C."/>
            <person name="Lopez-Roques C."/>
            <person name="Bouchez O."/>
            <person name="Berard A."/>
            <person name="Debelle F."/>
            <person name="Munos S."/>
            <person name="Bendahmane A."/>
            <person name="Berges H."/>
            <person name="Niebel A."/>
            <person name="Buitink J."/>
            <person name="Frugier F."/>
            <person name="Benhamed M."/>
            <person name="Crespi M."/>
            <person name="Gouzy J."/>
            <person name="Gamas P."/>
        </authorList>
    </citation>
    <scope>NUCLEOTIDE SEQUENCE [LARGE SCALE GENOMIC DNA]</scope>
    <source>
        <strain evidence="2">cv. Jemalong A17</strain>
    </source>
</reference>
<dbReference type="EMBL" id="PSQE01000002">
    <property type="protein sequence ID" value="RHN74431.1"/>
    <property type="molecule type" value="Genomic_DNA"/>
</dbReference>
<dbReference type="Proteomes" id="UP000265566">
    <property type="component" value="Chromosome 2"/>
</dbReference>
<proteinExistence type="predicted"/>